<feature type="domain" description="NB-ARC" evidence="5">
    <location>
        <begin position="74"/>
        <end position="176"/>
    </location>
</feature>
<evidence type="ECO:0000313" key="6">
    <source>
        <dbReference type="EMBL" id="AKB57145.1"/>
    </source>
</evidence>
<dbReference type="GO" id="GO:0001965">
    <property type="term" value="F:G-protein alpha-subunit binding"/>
    <property type="evidence" value="ECO:0007669"/>
    <property type="project" value="TreeGrafter"/>
</dbReference>
<gene>
    <name evidence="6" type="ORF">MSBR2_0629</name>
</gene>
<accession>A0A0E3QZA8</accession>
<dbReference type="SUPFAM" id="SSF52540">
    <property type="entry name" value="P-loop containing nucleoside triphosphate hydrolases"/>
    <property type="match status" value="1"/>
</dbReference>
<dbReference type="HOGENOM" id="CLU_012727_2_0_2"/>
<dbReference type="AlphaFoldDB" id="A0A0E3QZA8"/>
<dbReference type="PANTHER" id="PTHR45954">
    <property type="entry name" value="LD33695P"/>
    <property type="match status" value="1"/>
</dbReference>
<evidence type="ECO:0000256" key="2">
    <source>
        <dbReference type="ARBA" id="ARBA00022490"/>
    </source>
</evidence>
<reference evidence="6 7" key="1">
    <citation type="submission" date="2014-07" db="EMBL/GenBank/DDBJ databases">
        <title>Methanogenic archaea and the global carbon cycle.</title>
        <authorList>
            <person name="Henriksen J.R."/>
            <person name="Luke J."/>
            <person name="Reinhart S."/>
            <person name="Benedict M.N."/>
            <person name="Youngblut N.D."/>
            <person name="Metcalf M.E."/>
            <person name="Whitaker R.J."/>
            <person name="Metcalf W.W."/>
        </authorList>
    </citation>
    <scope>NUCLEOTIDE SEQUENCE [LARGE SCALE GENOMIC DNA]</scope>
    <source>
        <strain evidence="6 7">227</strain>
    </source>
</reference>
<dbReference type="Gene3D" id="1.25.40.10">
    <property type="entry name" value="Tetratricopeptide repeat domain"/>
    <property type="match status" value="2"/>
</dbReference>
<comment type="subcellular location">
    <subcellularLocation>
        <location evidence="1">Cytoplasm</location>
    </subcellularLocation>
</comment>
<sequence length="736" mass="83344">MEADEPSVPIIDVGGNFTQGNISGQSATGSNISQIQYTNCTFVYPDGSTKQGYSWIYTQGARPIIDPKRVFGRETELEKIENYLEDNSALVIMGLRGTGKSTLASMFVDRMGESGKFAGIYWRKVDETTDISEIIGSFFTVIGKPVKDLERYKILDQINLLFNELNEASYLLVLDNFEVILDPQTNKPLESKVGFSELIESAKESCIRSKILFTSWDSLASERGIRPFSYQIRGLDTSAGILLLRREGLLNESEAELKEAIELSGGHPLALILLAQLVTGRAGKLSSLLNDDSLWIGEEGEVAENILNKVYNERLSKEERELLQYVSIFRQPAPAKAITKIANNPSWTESKVEKIAWKLCHKSLLQKNDENYWEESLISKYATVLLSEKSERHKLAMEYYRPLLISEKPAKKEDIQSLIEAHYHACMAEEYDQALHIIFDNNLNEYLSLWSNYTVFIDLYSKMLPEDHFGKEILLKDKGNHGVILGSMGIAYKDLGEPKKAIEYYEQALKIAQEIGNRQNEGVWLGNLGNAYSYLGVSKKAIEYYEQALKIAQEIGDRRNEGVWFGTMGNAYIYLGETKKAIEYHEQALKIAQEIGDRRNEGVWLGNLGIAYMDLGKPKKAIEYYEQALKICKEMGGRRDEGTWLRNLGIAYKNLSEPRKAIEYYEQALKIAQKIGDKRGEGNALGDLGIAYKDLGEPRKAIEYYEQALSIGKEIEDSRIIIFCERNLETLKDSKK</sequence>
<name>A0A0E3QZA8_METBA</name>
<organism evidence="6 7">
    <name type="scientific">Methanosarcina barkeri 227</name>
    <dbReference type="NCBI Taxonomy" id="1434106"/>
    <lineage>
        <taxon>Archaea</taxon>
        <taxon>Methanobacteriati</taxon>
        <taxon>Methanobacteriota</taxon>
        <taxon>Stenosarchaea group</taxon>
        <taxon>Methanomicrobia</taxon>
        <taxon>Methanosarcinales</taxon>
        <taxon>Methanosarcinaceae</taxon>
        <taxon>Methanosarcina</taxon>
    </lineage>
</organism>
<dbReference type="EMBL" id="CP009530">
    <property type="protein sequence ID" value="AKB57145.1"/>
    <property type="molecule type" value="Genomic_DNA"/>
</dbReference>
<evidence type="ECO:0000256" key="3">
    <source>
        <dbReference type="ARBA" id="ARBA00022737"/>
    </source>
</evidence>
<feature type="repeat" description="TPR" evidence="4">
    <location>
        <begin position="682"/>
        <end position="715"/>
    </location>
</feature>
<dbReference type="GO" id="GO:0043531">
    <property type="term" value="F:ADP binding"/>
    <property type="evidence" value="ECO:0007669"/>
    <property type="project" value="InterPro"/>
</dbReference>
<dbReference type="InterPro" id="IPR027417">
    <property type="entry name" value="P-loop_NTPase"/>
</dbReference>
<feature type="repeat" description="TPR" evidence="4">
    <location>
        <begin position="642"/>
        <end position="675"/>
    </location>
</feature>
<dbReference type="GeneID" id="24799562"/>
<dbReference type="PROSITE" id="PS50005">
    <property type="entry name" value="TPR"/>
    <property type="match status" value="4"/>
</dbReference>
<protein>
    <recommendedName>
        <fullName evidence="5">NB-ARC domain-containing protein</fullName>
    </recommendedName>
</protein>
<dbReference type="GO" id="GO:0005092">
    <property type="term" value="F:GDP-dissociation inhibitor activity"/>
    <property type="evidence" value="ECO:0007669"/>
    <property type="project" value="TreeGrafter"/>
</dbReference>
<feature type="repeat" description="TPR" evidence="4">
    <location>
        <begin position="602"/>
        <end position="635"/>
    </location>
</feature>
<dbReference type="Proteomes" id="UP000033079">
    <property type="component" value="Chromosome"/>
</dbReference>
<evidence type="ECO:0000256" key="4">
    <source>
        <dbReference type="PROSITE-ProRule" id="PRU00339"/>
    </source>
</evidence>
<dbReference type="PRINTS" id="PR00364">
    <property type="entry name" value="DISEASERSIST"/>
</dbReference>
<dbReference type="PANTHER" id="PTHR45954:SF1">
    <property type="entry name" value="LD33695P"/>
    <property type="match status" value="1"/>
</dbReference>
<dbReference type="GO" id="GO:0005938">
    <property type="term" value="C:cell cortex"/>
    <property type="evidence" value="ECO:0007669"/>
    <property type="project" value="TreeGrafter"/>
</dbReference>
<dbReference type="Gene3D" id="3.40.50.300">
    <property type="entry name" value="P-loop containing nucleotide triphosphate hydrolases"/>
    <property type="match status" value="1"/>
</dbReference>
<feature type="repeat" description="TPR" evidence="4">
    <location>
        <begin position="482"/>
        <end position="515"/>
    </location>
</feature>
<dbReference type="Pfam" id="PF13424">
    <property type="entry name" value="TPR_12"/>
    <property type="match status" value="3"/>
</dbReference>
<dbReference type="KEGG" id="mbar:MSBR2_0629"/>
<dbReference type="Pfam" id="PF00931">
    <property type="entry name" value="NB-ARC"/>
    <property type="match status" value="1"/>
</dbReference>
<dbReference type="RefSeq" id="WP_048117484.1">
    <property type="nucleotide sequence ID" value="NZ_CP009530.1"/>
</dbReference>
<keyword evidence="4" id="KW-0802">TPR repeat</keyword>
<dbReference type="InterPro" id="IPR052386">
    <property type="entry name" value="GPSM"/>
</dbReference>
<dbReference type="SUPFAM" id="SSF48452">
    <property type="entry name" value="TPR-like"/>
    <property type="match status" value="2"/>
</dbReference>
<keyword evidence="3" id="KW-0677">Repeat</keyword>
<dbReference type="PATRIC" id="fig|1434106.5.peg.784"/>
<dbReference type="InterPro" id="IPR011990">
    <property type="entry name" value="TPR-like_helical_dom_sf"/>
</dbReference>
<evidence type="ECO:0000259" key="5">
    <source>
        <dbReference type="Pfam" id="PF00931"/>
    </source>
</evidence>
<evidence type="ECO:0000313" key="7">
    <source>
        <dbReference type="Proteomes" id="UP000033079"/>
    </source>
</evidence>
<dbReference type="InterPro" id="IPR002182">
    <property type="entry name" value="NB-ARC"/>
</dbReference>
<evidence type="ECO:0000256" key="1">
    <source>
        <dbReference type="ARBA" id="ARBA00004496"/>
    </source>
</evidence>
<keyword evidence="2" id="KW-0963">Cytoplasm</keyword>
<proteinExistence type="predicted"/>
<dbReference type="SMART" id="SM00028">
    <property type="entry name" value="TPR"/>
    <property type="match status" value="6"/>
</dbReference>
<dbReference type="InterPro" id="IPR019734">
    <property type="entry name" value="TPR_rpt"/>
</dbReference>